<dbReference type="NCBIfam" id="TIGR02937">
    <property type="entry name" value="sigma70-ECF"/>
    <property type="match status" value="1"/>
</dbReference>
<evidence type="ECO:0000313" key="8">
    <source>
        <dbReference type="Proteomes" id="UP000281708"/>
    </source>
</evidence>
<dbReference type="Pfam" id="PF04542">
    <property type="entry name" value="Sigma70_r2"/>
    <property type="match status" value="1"/>
</dbReference>
<dbReference type="PANTHER" id="PTHR30385">
    <property type="entry name" value="SIGMA FACTOR F FLAGELLAR"/>
    <property type="match status" value="1"/>
</dbReference>
<accession>A0A3L8P1J8</accession>
<protein>
    <submittedName>
        <fullName evidence="7">FliA/WhiG family RNA polymerase sigma factor</fullName>
    </submittedName>
</protein>
<dbReference type="EMBL" id="RDBE01000008">
    <property type="protein sequence ID" value="RLV48792.1"/>
    <property type="molecule type" value="Genomic_DNA"/>
</dbReference>
<dbReference type="InterPro" id="IPR000943">
    <property type="entry name" value="RNA_pol_sigma70"/>
</dbReference>
<keyword evidence="8" id="KW-1185">Reference proteome</keyword>
<organism evidence="7 8">
    <name type="scientific">Nocardioides mangrovicus</name>
    <dbReference type="NCBI Taxonomy" id="2478913"/>
    <lineage>
        <taxon>Bacteria</taxon>
        <taxon>Bacillati</taxon>
        <taxon>Actinomycetota</taxon>
        <taxon>Actinomycetes</taxon>
        <taxon>Propionibacteriales</taxon>
        <taxon>Nocardioidaceae</taxon>
        <taxon>Nocardioides</taxon>
    </lineage>
</organism>
<dbReference type="PIRSF" id="PIRSF000770">
    <property type="entry name" value="RNA_pol_sigma-SigE/K"/>
    <property type="match status" value="1"/>
</dbReference>
<dbReference type="InterPro" id="IPR013325">
    <property type="entry name" value="RNA_pol_sigma_r2"/>
</dbReference>
<evidence type="ECO:0000259" key="5">
    <source>
        <dbReference type="Pfam" id="PF04542"/>
    </source>
</evidence>
<proteinExistence type="predicted"/>
<evidence type="ECO:0000256" key="3">
    <source>
        <dbReference type="ARBA" id="ARBA00023125"/>
    </source>
</evidence>
<dbReference type="GO" id="GO:0003899">
    <property type="term" value="F:DNA-directed RNA polymerase activity"/>
    <property type="evidence" value="ECO:0007669"/>
    <property type="project" value="InterPro"/>
</dbReference>
<dbReference type="InterPro" id="IPR013324">
    <property type="entry name" value="RNA_pol_sigma_r3/r4-like"/>
</dbReference>
<dbReference type="InterPro" id="IPR014284">
    <property type="entry name" value="RNA_pol_sigma-70_dom"/>
</dbReference>
<dbReference type="Gene3D" id="1.20.140.160">
    <property type="match status" value="1"/>
</dbReference>
<dbReference type="Pfam" id="PF04545">
    <property type="entry name" value="Sigma70_r4"/>
    <property type="match status" value="1"/>
</dbReference>
<keyword evidence="3" id="KW-0238">DNA-binding</keyword>
<gene>
    <name evidence="7" type="ORF">D9V37_13805</name>
</gene>
<dbReference type="Proteomes" id="UP000281708">
    <property type="component" value="Unassembled WGS sequence"/>
</dbReference>
<name>A0A3L8P1J8_9ACTN</name>
<dbReference type="InterPro" id="IPR012845">
    <property type="entry name" value="RNA_pol_sigma_FliA_WhiG"/>
</dbReference>
<evidence type="ECO:0000256" key="1">
    <source>
        <dbReference type="ARBA" id="ARBA00023015"/>
    </source>
</evidence>
<dbReference type="OrthoDB" id="9799825at2"/>
<keyword evidence="1" id="KW-0805">Transcription regulation</keyword>
<dbReference type="GO" id="GO:0016987">
    <property type="term" value="F:sigma factor activity"/>
    <property type="evidence" value="ECO:0007669"/>
    <property type="project" value="UniProtKB-KW"/>
</dbReference>
<keyword evidence="4" id="KW-0804">Transcription</keyword>
<dbReference type="SUPFAM" id="SSF88659">
    <property type="entry name" value="Sigma3 and sigma4 domains of RNA polymerase sigma factors"/>
    <property type="match status" value="2"/>
</dbReference>
<keyword evidence="2" id="KW-0731">Sigma factor</keyword>
<dbReference type="Gene3D" id="1.10.1740.10">
    <property type="match status" value="1"/>
</dbReference>
<dbReference type="InterPro" id="IPR007627">
    <property type="entry name" value="RNA_pol_sigma70_r2"/>
</dbReference>
<dbReference type="RefSeq" id="WP_121806753.1">
    <property type="nucleotide sequence ID" value="NZ_RDBE01000008.1"/>
</dbReference>
<dbReference type="GO" id="GO:0003677">
    <property type="term" value="F:DNA binding"/>
    <property type="evidence" value="ECO:0007669"/>
    <property type="project" value="UniProtKB-KW"/>
</dbReference>
<comment type="caution">
    <text evidence="7">The sequence shown here is derived from an EMBL/GenBank/DDBJ whole genome shotgun (WGS) entry which is preliminary data.</text>
</comment>
<evidence type="ECO:0000256" key="2">
    <source>
        <dbReference type="ARBA" id="ARBA00023082"/>
    </source>
</evidence>
<reference evidence="7 8" key="1">
    <citation type="submission" date="2018-10" db="EMBL/GenBank/DDBJ databases">
        <title>Marmoricola sp. 4Q3S-7 whole genome shotgun sequence.</title>
        <authorList>
            <person name="Li F."/>
        </authorList>
    </citation>
    <scope>NUCLEOTIDE SEQUENCE [LARGE SCALE GENOMIC DNA]</scope>
    <source>
        <strain evidence="7 8">4Q3S-7</strain>
    </source>
</reference>
<feature type="domain" description="RNA polymerase sigma-70 region 2" evidence="5">
    <location>
        <begin position="21"/>
        <end position="93"/>
    </location>
</feature>
<dbReference type="SUPFAM" id="SSF88946">
    <property type="entry name" value="Sigma2 domain of RNA polymerase sigma factors"/>
    <property type="match status" value="1"/>
</dbReference>
<dbReference type="GO" id="GO:0006352">
    <property type="term" value="P:DNA-templated transcription initiation"/>
    <property type="evidence" value="ECO:0007669"/>
    <property type="project" value="InterPro"/>
</dbReference>
<dbReference type="NCBIfam" id="TIGR02479">
    <property type="entry name" value="FliA_WhiG"/>
    <property type="match status" value="1"/>
</dbReference>
<dbReference type="AlphaFoldDB" id="A0A3L8P1J8"/>
<dbReference type="PANTHER" id="PTHR30385:SF7">
    <property type="entry name" value="RNA POLYMERASE SIGMA FACTOR FLIA"/>
    <property type="match status" value="1"/>
</dbReference>
<sequence length="287" mass="31507">MFHLVNAQTPVAPVADDIDELVSAHLPLVAHAVREAMARVPAHVDRDDLTSAGMFALVQAARSFDTARGVPFAGYASTRVRGAILDELRSIDWASRSVRRKARAAEEVRQQLATALRRLPSSQEVAAALGITTEELARNEDDISRAQLVSIHETEREDIENLLPTAGPTPEQVVQDRERMTYMVEAVAELPERLRVVVEQYFLAERPMADIAAELGVTESRVSQMRGEALVLLRGALHRALDPELAPAETGTGCAVRRRESYYAAVAARHASGLERHHTPMRIDATA</sequence>
<evidence type="ECO:0000313" key="7">
    <source>
        <dbReference type="EMBL" id="RLV48792.1"/>
    </source>
</evidence>
<feature type="domain" description="RNA polymerase sigma-70 region 4" evidence="6">
    <location>
        <begin position="186"/>
        <end position="234"/>
    </location>
</feature>
<dbReference type="InterPro" id="IPR007630">
    <property type="entry name" value="RNA_pol_sigma70_r4"/>
</dbReference>
<evidence type="ECO:0000259" key="6">
    <source>
        <dbReference type="Pfam" id="PF04545"/>
    </source>
</evidence>
<evidence type="ECO:0000256" key="4">
    <source>
        <dbReference type="ARBA" id="ARBA00023163"/>
    </source>
</evidence>